<feature type="compositionally biased region" description="Low complexity" evidence="1">
    <location>
        <begin position="219"/>
        <end position="235"/>
    </location>
</feature>
<sequence length="488" mass="54459">MNNPATCTQSTERISEMVKNPSRNMSRKNGEEGEKSVRENVEFSVMGQELEKKHQNDKDEKQQLLGLVEDAPLEVQVISAACQSTSSKREQSKEYGEELMMMMMISYKHEPKRNIRNAGLTLILVLFNLSWSVGMSYWNFQLNNFDVAVVSFLIIVVSGSITSITFFTVTSHPTSWAREDLWRWSKVAWLLAAIPCLAPVILAVASFISCVLDKESELSTSTSNSSSSRSTANASGRNGDRQCAKSNATTSAASYTLGAGAITLLLIDSLALCFPMCVLHLCVLMEDPYLIPSFKGLYTLLGLFLLSISITFSRFQFDCLNKRDRFGGKTEKYLRFAYLWSAKIIWLVTFAILIVTARLLYPSHQMEAAAVAAGALAAIHEIPLWICLIPQCGKFAAKVSSLFFLIPQFTSLISLVWWVNTDSQVYETNIGSIVLGVYFWSEAVMLCGWLADGSTDKDVDLVPLYPHFFGDVLTSCFSHENYRSNSLY</sequence>
<evidence type="ECO:0000313" key="4">
    <source>
        <dbReference type="Proteomes" id="UP001642540"/>
    </source>
</evidence>
<feature type="transmembrane region" description="Helical" evidence="2">
    <location>
        <begin position="368"/>
        <end position="389"/>
    </location>
</feature>
<organism evidence="3 4">
    <name type="scientific">Orchesella dallaii</name>
    <dbReference type="NCBI Taxonomy" id="48710"/>
    <lineage>
        <taxon>Eukaryota</taxon>
        <taxon>Metazoa</taxon>
        <taxon>Ecdysozoa</taxon>
        <taxon>Arthropoda</taxon>
        <taxon>Hexapoda</taxon>
        <taxon>Collembola</taxon>
        <taxon>Entomobryomorpha</taxon>
        <taxon>Entomobryoidea</taxon>
        <taxon>Orchesellidae</taxon>
        <taxon>Orchesellinae</taxon>
        <taxon>Orchesella</taxon>
    </lineage>
</organism>
<name>A0ABP1PVF6_9HEXA</name>
<keyword evidence="4" id="KW-1185">Reference proteome</keyword>
<evidence type="ECO:0008006" key="5">
    <source>
        <dbReference type="Google" id="ProtNLM"/>
    </source>
</evidence>
<feature type="transmembrane region" description="Helical" evidence="2">
    <location>
        <begin position="336"/>
        <end position="356"/>
    </location>
</feature>
<feature type="compositionally biased region" description="Polar residues" evidence="1">
    <location>
        <begin position="1"/>
        <end position="12"/>
    </location>
</feature>
<feature type="transmembrane region" description="Helical" evidence="2">
    <location>
        <begin position="187"/>
        <end position="212"/>
    </location>
</feature>
<feature type="transmembrane region" description="Helical" evidence="2">
    <location>
        <begin position="118"/>
        <end position="140"/>
    </location>
</feature>
<keyword evidence="2" id="KW-0472">Membrane</keyword>
<feature type="region of interest" description="Disordered" evidence="1">
    <location>
        <begin position="219"/>
        <end position="243"/>
    </location>
</feature>
<feature type="transmembrane region" description="Helical" evidence="2">
    <location>
        <begin position="147"/>
        <end position="167"/>
    </location>
</feature>
<protein>
    <recommendedName>
        <fullName evidence="5">XK-related protein</fullName>
    </recommendedName>
</protein>
<gene>
    <name evidence="3" type="ORF">ODALV1_LOCUS4227</name>
</gene>
<evidence type="ECO:0000256" key="2">
    <source>
        <dbReference type="SAM" id="Phobius"/>
    </source>
</evidence>
<proteinExistence type="predicted"/>
<keyword evidence="2" id="KW-0812">Transmembrane</keyword>
<feature type="region of interest" description="Disordered" evidence="1">
    <location>
        <begin position="1"/>
        <end position="39"/>
    </location>
</feature>
<feature type="transmembrane region" description="Helical" evidence="2">
    <location>
        <begin position="401"/>
        <end position="418"/>
    </location>
</feature>
<dbReference type="Proteomes" id="UP001642540">
    <property type="component" value="Unassembled WGS sequence"/>
</dbReference>
<comment type="caution">
    <text evidence="3">The sequence shown here is derived from an EMBL/GenBank/DDBJ whole genome shotgun (WGS) entry which is preliminary data.</text>
</comment>
<evidence type="ECO:0000256" key="1">
    <source>
        <dbReference type="SAM" id="MobiDB-lite"/>
    </source>
</evidence>
<evidence type="ECO:0000313" key="3">
    <source>
        <dbReference type="EMBL" id="CAL8078932.1"/>
    </source>
</evidence>
<feature type="compositionally biased region" description="Basic and acidic residues" evidence="1">
    <location>
        <begin position="28"/>
        <end position="39"/>
    </location>
</feature>
<feature type="transmembrane region" description="Helical" evidence="2">
    <location>
        <begin position="296"/>
        <end position="315"/>
    </location>
</feature>
<dbReference type="EMBL" id="CAXLJM020000013">
    <property type="protein sequence ID" value="CAL8078932.1"/>
    <property type="molecule type" value="Genomic_DNA"/>
</dbReference>
<feature type="transmembrane region" description="Helical" evidence="2">
    <location>
        <begin position="255"/>
        <end position="281"/>
    </location>
</feature>
<reference evidence="3 4" key="1">
    <citation type="submission" date="2024-08" db="EMBL/GenBank/DDBJ databases">
        <authorList>
            <person name="Cucini C."/>
            <person name="Frati F."/>
        </authorList>
    </citation>
    <scope>NUCLEOTIDE SEQUENCE [LARGE SCALE GENOMIC DNA]</scope>
</reference>
<accession>A0ABP1PVF6</accession>
<feature type="transmembrane region" description="Helical" evidence="2">
    <location>
        <begin position="430"/>
        <end position="451"/>
    </location>
</feature>
<keyword evidence="2" id="KW-1133">Transmembrane helix</keyword>